<dbReference type="AlphaFoldDB" id="V6IVU3"/>
<dbReference type="InterPro" id="IPR019612">
    <property type="entry name" value="Minor_capsid_put"/>
</dbReference>
<proteinExistence type="predicted"/>
<protein>
    <recommendedName>
        <fullName evidence="3">Minor capsid protein</fullName>
    </recommendedName>
</protein>
<evidence type="ECO:0008006" key="3">
    <source>
        <dbReference type="Google" id="ProtNLM"/>
    </source>
</evidence>
<dbReference type="RefSeq" id="WP_023510770.1">
    <property type="nucleotide sequence ID" value="NZ_AWTC01000013.1"/>
</dbReference>
<evidence type="ECO:0000313" key="2">
    <source>
        <dbReference type="Proteomes" id="UP000018296"/>
    </source>
</evidence>
<dbReference type="PATRIC" id="fig|1395513.3.peg.2566"/>
<sequence length="123" mass="14186">MLIQPIPPILLPNMVQYVAYTGSERYDDTWDDTNPVTIVHVRVDDSSQIKFSNKAETTDFTSMLYIDTKTSNEVISGVERDLSIVPKQKDHIVFNDLTYQIDKVIVLQTDRGVHHYECQLNRV</sequence>
<dbReference type="EMBL" id="AWTC01000013">
    <property type="protein sequence ID" value="EST11260.1"/>
    <property type="molecule type" value="Genomic_DNA"/>
</dbReference>
<keyword evidence="2" id="KW-1185">Reference proteome</keyword>
<gene>
    <name evidence="1" type="ORF">P343_12645</name>
</gene>
<comment type="caution">
    <text evidence="1">The sequence shown here is derived from an EMBL/GenBank/DDBJ whole genome shotgun (WGS) entry which is preliminary data.</text>
</comment>
<evidence type="ECO:0000313" key="1">
    <source>
        <dbReference type="EMBL" id="EST11260.1"/>
    </source>
</evidence>
<name>V6IVU3_9BACL</name>
<reference evidence="1 2" key="1">
    <citation type="journal article" date="2013" name="Genome Announc.">
        <title>Genome Sequence of Sporolactobacillus laevolacticus DSM442, an Efficient Polymer-Grade D-Lactate Producer from Agricultural Waste Cottonseed as a Nitrogen Source.</title>
        <authorList>
            <person name="Wang H."/>
            <person name="Wang L."/>
            <person name="Ju J."/>
            <person name="Yu B."/>
            <person name="Ma Y."/>
        </authorList>
    </citation>
    <scope>NUCLEOTIDE SEQUENCE [LARGE SCALE GENOMIC DNA]</scope>
    <source>
        <strain evidence="1 2">DSM 442</strain>
    </source>
</reference>
<dbReference type="STRING" id="1395513.P343_12645"/>
<accession>V6IVU3</accession>
<organism evidence="1 2">
    <name type="scientific">Sporolactobacillus laevolacticus DSM 442</name>
    <dbReference type="NCBI Taxonomy" id="1395513"/>
    <lineage>
        <taxon>Bacteria</taxon>
        <taxon>Bacillati</taxon>
        <taxon>Bacillota</taxon>
        <taxon>Bacilli</taxon>
        <taxon>Bacillales</taxon>
        <taxon>Sporolactobacillaceae</taxon>
        <taxon>Sporolactobacillus</taxon>
    </lineage>
</organism>
<dbReference type="Proteomes" id="UP000018296">
    <property type="component" value="Unassembled WGS sequence"/>
</dbReference>
<dbReference type="Pfam" id="PF10665">
    <property type="entry name" value="Minor_capsid_1"/>
    <property type="match status" value="1"/>
</dbReference>